<dbReference type="GO" id="GO:0016020">
    <property type="term" value="C:membrane"/>
    <property type="evidence" value="ECO:0007669"/>
    <property type="project" value="TreeGrafter"/>
</dbReference>
<evidence type="ECO:0000313" key="2">
    <source>
        <dbReference type="Proteomes" id="UP000270094"/>
    </source>
</evidence>
<dbReference type="PANTHER" id="PTHR23028">
    <property type="entry name" value="ACETYLTRANSFERASE"/>
    <property type="match status" value="1"/>
</dbReference>
<keyword evidence="2" id="KW-1185">Reference proteome</keyword>
<name>A0A3P7JQJ8_STRVU</name>
<sequence>MSQLINNPKEQCVEPDLEEENLLGKQYGGKHEKFGVLNNGEKMRAEQSGKTKHMCTPIVQLFSKQKSAFFGVDVWRAIAPYVSWPDYARSFLRHPIFLLPLLIPVMWFRFPTFDLRVYITAAVALLLYAGQKEESFIFLTNRVAVFLGDISYALYLVQWPLHCIATYYSDIIPMGKFRNHYTCIC</sequence>
<proteinExistence type="predicted"/>
<accession>A0A3P7JQJ8</accession>
<dbReference type="InterPro" id="IPR050879">
    <property type="entry name" value="Acyltransferase_3"/>
</dbReference>
<dbReference type="PANTHER" id="PTHR23028:SF53">
    <property type="entry name" value="ACYL_TRANSF_3 DOMAIN-CONTAINING PROTEIN"/>
    <property type="match status" value="1"/>
</dbReference>
<dbReference type="EMBL" id="UYYB01121582">
    <property type="protein sequence ID" value="VDM83183.1"/>
    <property type="molecule type" value="Genomic_DNA"/>
</dbReference>
<evidence type="ECO:0000313" key="1">
    <source>
        <dbReference type="EMBL" id="VDM83183.1"/>
    </source>
</evidence>
<dbReference type="GO" id="GO:0000271">
    <property type="term" value="P:polysaccharide biosynthetic process"/>
    <property type="evidence" value="ECO:0007669"/>
    <property type="project" value="TreeGrafter"/>
</dbReference>
<reference evidence="1 2" key="1">
    <citation type="submission" date="2018-11" db="EMBL/GenBank/DDBJ databases">
        <authorList>
            <consortium name="Pathogen Informatics"/>
        </authorList>
    </citation>
    <scope>NUCLEOTIDE SEQUENCE [LARGE SCALE GENOMIC DNA]</scope>
</reference>
<gene>
    <name evidence="1" type="ORF">SVUK_LOCUS18181</name>
</gene>
<dbReference type="OrthoDB" id="5819582at2759"/>
<dbReference type="Proteomes" id="UP000270094">
    <property type="component" value="Unassembled WGS sequence"/>
</dbReference>
<protein>
    <submittedName>
        <fullName evidence="1">Uncharacterized protein</fullName>
    </submittedName>
</protein>
<organism evidence="1 2">
    <name type="scientific">Strongylus vulgaris</name>
    <name type="common">Blood worm</name>
    <dbReference type="NCBI Taxonomy" id="40348"/>
    <lineage>
        <taxon>Eukaryota</taxon>
        <taxon>Metazoa</taxon>
        <taxon>Ecdysozoa</taxon>
        <taxon>Nematoda</taxon>
        <taxon>Chromadorea</taxon>
        <taxon>Rhabditida</taxon>
        <taxon>Rhabditina</taxon>
        <taxon>Rhabditomorpha</taxon>
        <taxon>Strongyloidea</taxon>
        <taxon>Strongylidae</taxon>
        <taxon>Strongylus</taxon>
    </lineage>
</organism>
<dbReference type="AlphaFoldDB" id="A0A3P7JQJ8"/>